<name>A0A9Q0WP58_SALPP</name>
<sequence>MLFAKTVVSAGPPSPFIARSISLFVQGERGASCHFCYSKFQILQCLTASNGGFSGIGAHPSFMKLQGIFQMPQNFPHCWTILPLISNAFFCYLSEFLQ</sequence>
<keyword evidence="2" id="KW-1185">Reference proteome</keyword>
<comment type="caution">
    <text evidence="1">The sequence shown here is derived from an EMBL/GenBank/DDBJ whole genome shotgun (WGS) entry which is preliminary data.</text>
</comment>
<dbReference type="EMBL" id="JAPFFK010000003">
    <property type="protein sequence ID" value="KAJ6770821.1"/>
    <property type="molecule type" value="Genomic_DNA"/>
</dbReference>
<accession>A0A9Q0WP58</accession>
<dbReference type="AlphaFoldDB" id="A0A9Q0WP58"/>
<reference evidence="1" key="2">
    <citation type="journal article" date="2023" name="Int. J. Mol. Sci.">
        <title>De Novo Assembly and Annotation of 11 Diverse Shrub Willow (Salix) Genomes Reveals Novel Gene Organization in Sex-Linked Regions.</title>
        <authorList>
            <person name="Hyden B."/>
            <person name="Feng K."/>
            <person name="Yates T.B."/>
            <person name="Jawdy S."/>
            <person name="Cereghino C."/>
            <person name="Smart L.B."/>
            <person name="Muchero W."/>
        </authorList>
    </citation>
    <scope>NUCLEOTIDE SEQUENCE</scope>
    <source>
        <tissue evidence="1">Shoot tip</tissue>
    </source>
</reference>
<organism evidence="1 2">
    <name type="scientific">Salix purpurea</name>
    <name type="common">Purple osier willow</name>
    <dbReference type="NCBI Taxonomy" id="77065"/>
    <lineage>
        <taxon>Eukaryota</taxon>
        <taxon>Viridiplantae</taxon>
        <taxon>Streptophyta</taxon>
        <taxon>Embryophyta</taxon>
        <taxon>Tracheophyta</taxon>
        <taxon>Spermatophyta</taxon>
        <taxon>Magnoliopsida</taxon>
        <taxon>eudicotyledons</taxon>
        <taxon>Gunneridae</taxon>
        <taxon>Pentapetalae</taxon>
        <taxon>rosids</taxon>
        <taxon>fabids</taxon>
        <taxon>Malpighiales</taxon>
        <taxon>Salicaceae</taxon>
        <taxon>Saliceae</taxon>
        <taxon>Salix</taxon>
    </lineage>
</organism>
<dbReference type="Proteomes" id="UP001151532">
    <property type="component" value="Chromosome 11"/>
</dbReference>
<proteinExistence type="predicted"/>
<protein>
    <submittedName>
        <fullName evidence="1">Uncharacterized protein</fullName>
    </submittedName>
</protein>
<evidence type="ECO:0000313" key="1">
    <source>
        <dbReference type="EMBL" id="KAJ6770821.1"/>
    </source>
</evidence>
<evidence type="ECO:0000313" key="2">
    <source>
        <dbReference type="Proteomes" id="UP001151532"/>
    </source>
</evidence>
<gene>
    <name evidence="1" type="ORF">OIU79_021461</name>
</gene>
<reference evidence="1" key="1">
    <citation type="submission" date="2022-11" db="EMBL/GenBank/DDBJ databases">
        <authorList>
            <person name="Hyden B.L."/>
            <person name="Feng K."/>
            <person name="Yates T."/>
            <person name="Jawdy S."/>
            <person name="Smart L.B."/>
            <person name="Muchero W."/>
        </authorList>
    </citation>
    <scope>NUCLEOTIDE SEQUENCE</scope>
    <source>
        <tissue evidence="1">Shoot tip</tissue>
    </source>
</reference>